<proteinExistence type="predicted"/>
<dbReference type="RefSeq" id="WP_125320436.1">
    <property type="nucleotide sequence ID" value="NZ_AP024889.1"/>
</dbReference>
<evidence type="ECO:0000313" key="2">
    <source>
        <dbReference type="Proteomes" id="UP000269041"/>
    </source>
</evidence>
<name>A0A3R9FQF6_9VIBR</name>
<gene>
    <name evidence="1" type="ORF">EJA03_06535</name>
</gene>
<evidence type="ECO:0000313" key="1">
    <source>
        <dbReference type="EMBL" id="RSD31925.1"/>
    </source>
</evidence>
<protein>
    <submittedName>
        <fullName evidence="1">Uncharacterized protein</fullName>
    </submittedName>
</protein>
<keyword evidence="2" id="KW-1185">Reference proteome</keyword>
<reference evidence="1 2" key="1">
    <citation type="submission" date="2018-12" db="EMBL/GenBank/DDBJ databases">
        <title>Genomic taxonomy of the Vibrionaceae family.</title>
        <authorList>
            <person name="Gomez-Gil B."/>
            <person name="Enciso-Ibarra K."/>
        </authorList>
    </citation>
    <scope>NUCLEOTIDE SEQUENCE [LARGE SCALE GENOMIC DNA]</scope>
    <source>
        <strain evidence="1 2">CAIM 594</strain>
    </source>
</reference>
<dbReference type="Proteomes" id="UP000269041">
    <property type="component" value="Unassembled WGS sequence"/>
</dbReference>
<comment type="caution">
    <text evidence="1">The sequence shown here is derived from an EMBL/GenBank/DDBJ whole genome shotgun (WGS) entry which is preliminary data.</text>
</comment>
<dbReference type="EMBL" id="RSFA01000020">
    <property type="protein sequence ID" value="RSD31925.1"/>
    <property type="molecule type" value="Genomic_DNA"/>
</dbReference>
<sequence>MPSKGSERHTFSFDGGDKLTTIGATFFVSYLYYLNVDTSHRNWASIKTRRSRISTINNSENYYRAWLSHIQNMSDANLNRNSLGLEGQTIKKMAFVVQEKL</sequence>
<accession>A0A3R9FQF6</accession>
<organism evidence="1 2">
    <name type="scientific">Vibrio pectenicida</name>
    <dbReference type="NCBI Taxonomy" id="62763"/>
    <lineage>
        <taxon>Bacteria</taxon>
        <taxon>Pseudomonadati</taxon>
        <taxon>Pseudomonadota</taxon>
        <taxon>Gammaproteobacteria</taxon>
        <taxon>Vibrionales</taxon>
        <taxon>Vibrionaceae</taxon>
        <taxon>Vibrio</taxon>
    </lineage>
</organism>
<dbReference type="AlphaFoldDB" id="A0A3R9FQF6"/>
<dbReference type="OrthoDB" id="3078274at2"/>